<evidence type="ECO:0008006" key="5">
    <source>
        <dbReference type="Google" id="ProtNLM"/>
    </source>
</evidence>
<dbReference type="EMBL" id="JAKMXF010000350">
    <property type="protein sequence ID" value="KAI6646901.1"/>
    <property type="molecule type" value="Genomic_DNA"/>
</dbReference>
<keyword evidence="4" id="KW-1185">Reference proteome</keyword>
<dbReference type="InterPro" id="IPR007955">
    <property type="entry name" value="Bystin"/>
</dbReference>
<feature type="compositionally biased region" description="Basic residues" evidence="2">
    <location>
        <begin position="1"/>
        <end position="12"/>
    </location>
</feature>
<dbReference type="GO" id="GO:0005730">
    <property type="term" value="C:nucleolus"/>
    <property type="evidence" value="ECO:0007669"/>
    <property type="project" value="TreeGrafter"/>
</dbReference>
<accession>A0AAV7JEC0</accession>
<comment type="similarity">
    <text evidence="1">Belongs to the bystin family.</text>
</comment>
<gene>
    <name evidence="3" type="ORF">LOD99_9093</name>
</gene>
<evidence type="ECO:0000313" key="3">
    <source>
        <dbReference type="EMBL" id="KAI6646901.1"/>
    </source>
</evidence>
<dbReference type="PANTHER" id="PTHR12821">
    <property type="entry name" value="BYSTIN"/>
    <property type="match status" value="1"/>
</dbReference>
<name>A0AAV7JEC0_9METZ</name>
<proteinExistence type="inferred from homology"/>
<evidence type="ECO:0000256" key="1">
    <source>
        <dbReference type="ARBA" id="ARBA00007114"/>
    </source>
</evidence>
<comment type="caution">
    <text evidence="3">The sequence shown here is derived from an EMBL/GenBank/DDBJ whole genome shotgun (WGS) entry which is preliminary data.</text>
</comment>
<dbReference type="Proteomes" id="UP001165289">
    <property type="component" value="Unassembled WGS sequence"/>
</dbReference>
<evidence type="ECO:0000256" key="2">
    <source>
        <dbReference type="SAM" id="MobiDB-lite"/>
    </source>
</evidence>
<feature type="region of interest" description="Disordered" evidence="2">
    <location>
        <begin position="73"/>
        <end position="104"/>
    </location>
</feature>
<dbReference type="GO" id="GO:0030515">
    <property type="term" value="F:snoRNA binding"/>
    <property type="evidence" value="ECO:0007669"/>
    <property type="project" value="TreeGrafter"/>
</dbReference>
<dbReference type="GO" id="GO:0006364">
    <property type="term" value="P:rRNA processing"/>
    <property type="evidence" value="ECO:0007669"/>
    <property type="project" value="TreeGrafter"/>
</dbReference>
<evidence type="ECO:0000313" key="4">
    <source>
        <dbReference type="Proteomes" id="UP001165289"/>
    </source>
</evidence>
<dbReference type="Pfam" id="PF05291">
    <property type="entry name" value="Bystin"/>
    <property type="match status" value="1"/>
</dbReference>
<sequence>MGKTKKIKRSYKERRETLTKQILSTDRAKKKSPSPELVPLGDTAEPVAVAPSMSSKILRLAREQQQELMEEHLPHPPDRLPAPSLVHTANLDSDTSSDSGSDIDENYEQSVREARTLEKELGKQDADSIDKFLPAEGVGRYKISDLIEHALKEKRGELSDVRSHMSGASTGLSLDAPVVSLFKKVGVILSEYRAGKIPKAFKALPRLQRWEEILLLTEPDNWTAATVYQATRLFASNAVPSRVERFYRLVLLPRIRDDITEFGKLNYHLYAALKKSLFKPAAFFKSILLPLATTEGCSLREACIISSLLVKTSIPVLHSGACLMKLAETVHYSGPVSVFMRVLINKQYCLPYRVLDSLVNYFIRFDTNQHSLPVLWHQCLLVLVQTYSHDMAADQRQALTRLTDKKRHHSISPIIRKFLIVPDKVESQNSSGDMEIV</sequence>
<dbReference type="PANTHER" id="PTHR12821:SF0">
    <property type="entry name" value="BYSTIN"/>
    <property type="match status" value="1"/>
</dbReference>
<dbReference type="AlphaFoldDB" id="A0AAV7JEC0"/>
<organism evidence="3 4">
    <name type="scientific">Oopsacas minuta</name>
    <dbReference type="NCBI Taxonomy" id="111878"/>
    <lineage>
        <taxon>Eukaryota</taxon>
        <taxon>Metazoa</taxon>
        <taxon>Porifera</taxon>
        <taxon>Hexactinellida</taxon>
        <taxon>Hexasterophora</taxon>
        <taxon>Lyssacinosida</taxon>
        <taxon>Leucopsacidae</taxon>
        <taxon>Oopsacas</taxon>
    </lineage>
</organism>
<feature type="region of interest" description="Disordered" evidence="2">
    <location>
        <begin position="1"/>
        <end position="46"/>
    </location>
</feature>
<dbReference type="GO" id="GO:0030688">
    <property type="term" value="C:preribosome, small subunit precursor"/>
    <property type="evidence" value="ECO:0007669"/>
    <property type="project" value="TreeGrafter"/>
</dbReference>
<dbReference type="GO" id="GO:0005737">
    <property type="term" value="C:cytoplasm"/>
    <property type="evidence" value="ECO:0007669"/>
    <property type="project" value="TreeGrafter"/>
</dbReference>
<protein>
    <recommendedName>
        <fullName evidence="5">Bystin</fullName>
    </recommendedName>
</protein>
<reference evidence="3 4" key="1">
    <citation type="journal article" date="2023" name="BMC Biol.">
        <title>The compact genome of the sponge Oopsacas minuta (Hexactinellida) is lacking key metazoan core genes.</title>
        <authorList>
            <person name="Santini S."/>
            <person name="Schenkelaars Q."/>
            <person name="Jourda C."/>
            <person name="Duchesne M."/>
            <person name="Belahbib H."/>
            <person name="Rocher C."/>
            <person name="Selva M."/>
            <person name="Riesgo A."/>
            <person name="Vervoort M."/>
            <person name="Leys S.P."/>
            <person name="Kodjabachian L."/>
            <person name="Le Bivic A."/>
            <person name="Borchiellini C."/>
            <person name="Claverie J.M."/>
            <person name="Renard E."/>
        </authorList>
    </citation>
    <scope>NUCLEOTIDE SEQUENCE [LARGE SCALE GENOMIC DNA]</scope>
    <source>
        <strain evidence="3">SPO-2</strain>
    </source>
</reference>